<accession>A0A841EEW3</accession>
<protein>
    <submittedName>
        <fullName evidence="1">Uncharacterized protein</fullName>
    </submittedName>
</protein>
<sequence>MRPYALAALRRNHRFTNLRAFAGTLQFVGLQPALRPAATGVVA</sequence>
<dbReference type="RefSeq" id="WP_281387545.1">
    <property type="nucleotide sequence ID" value="NZ_BAABKT010000039.1"/>
</dbReference>
<keyword evidence="2" id="KW-1185">Reference proteome</keyword>
<dbReference type="AlphaFoldDB" id="A0A841EEW3"/>
<name>A0A841EEW3_9ACTN</name>
<proteinExistence type="predicted"/>
<comment type="caution">
    <text evidence="1">The sequence shown here is derived from an EMBL/GenBank/DDBJ whole genome shotgun (WGS) entry which is preliminary data.</text>
</comment>
<reference evidence="1 2" key="1">
    <citation type="submission" date="2020-08" db="EMBL/GenBank/DDBJ databases">
        <title>Sequencing the genomes of 1000 actinobacteria strains.</title>
        <authorList>
            <person name="Klenk H.-P."/>
        </authorList>
    </citation>
    <scope>NUCLEOTIDE SEQUENCE [LARGE SCALE GENOMIC DNA]</scope>
    <source>
        <strain evidence="1 2">DSM 44593</strain>
    </source>
</reference>
<dbReference type="EMBL" id="JACHLY010000001">
    <property type="protein sequence ID" value="MBB5999438.1"/>
    <property type="molecule type" value="Genomic_DNA"/>
</dbReference>
<evidence type="ECO:0000313" key="2">
    <source>
        <dbReference type="Proteomes" id="UP000578077"/>
    </source>
</evidence>
<organism evidence="1 2">
    <name type="scientific">Streptomonospora salina</name>
    <dbReference type="NCBI Taxonomy" id="104205"/>
    <lineage>
        <taxon>Bacteria</taxon>
        <taxon>Bacillati</taxon>
        <taxon>Actinomycetota</taxon>
        <taxon>Actinomycetes</taxon>
        <taxon>Streptosporangiales</taxon>
        <taxon>Nocardiopsidaceae</taxon>
        <taxon>Streptomonospora</taxon>
    </lineage>
</organism>
<gene>
    <name evidence="1" type="ORF">HNR25_003189</name>
</gene>
<evidence type="ECO:0000313" key="1">
    <source>
        <dbReference type="EMBL" id="MBB5999438.1"/>
    </source>
</evidence>
<dbReference type="Proteomes" id="UP000578077">
    <property type="component" value="Unassembled WGS sequence"/>
</dbReference>